<feature type="transmembrane region" description="Helical" evidence="6">
    <location>
        <begin position="317"/>
        <end position="334"/>
    </location>
</feature>
<feature type="transmembrane region" description="Helical" evidence="6">
    <location>
        <begin position="282"/>
        <end position="305"/>
    </location>
</feature>
<dbReference type="GO" id="GO:0004930">
    <property type="term" value="F:G protein-coupled receptor activity"/>
    <property type="evidence" value="ECO:0007669"/>
    <property type="project" value="InterPro"/>
</dbReference>
<dbReference type="Pfam" id="PF00002">
    <property type="entry name" value="7tm_2"/>
    <property type="match status" value="1"/>
</dbReference>
<evidence type="ECO:0000259" key="7">
    <source>
        <dbReference type="PROSITE" id="PS50221"/>
    </source>
</evidence>
<dbReference type="PANTHER" id="PTHR12011:SF347">
    <property type="entry name" value="FI21270P1-RELATED"/>
    <property type="match status" value="1"/>
</dbReference>
<dbReference type="Gene3D" id="1.20.1070.10">
    <property type="entry name" value="Rhodopsin 7-helix transmembrane proteins"/>
    <property type="match status" value="1"/>
</dbReference>
<dbReference type="Gene3D" id="2.60.220.50">
    <property type="match status" value="1"/>
</dbReference>
<dbReference type="InterPro" id="IPR046338">
    <property type="entry name" value="GAIN_dom_sf"/>
</dbReference>
<dbReference type="GO" id="GO:0005886">
    <property type="term" value="C:plasma membrane"/>
    <property type="evidence" value="ECO:0007669"/>
    <property type="project" value="TreeGrafter"/>
</dbReference>
<reference evidence="8 9" key="1">
    <citation type="submission" date="2017-12" db="EMBL/GenBank/DDBJ databases">
        <title>Hemimetabolous genomes reveal molecular basis of termite eusociality.</title>
        <authorList>
            <person name="Harrison M.C."/>
            <person name="Jongepier E."/>
            <person name="Robertson H.M."/>
            <person name="Arning N."/>
            <person name="Bitard-Feildel T."/>
            <person name="Chao H."/>
            <person name="Childers C.P."/>
            <person name="Dinh H."/>
            <person name="Doddapaneni H."/>
            <person name="Dugan S."/>
            <person name="Gowin J."/>
            <person name="Greiner C."/>
            <person name="Han Y."/>
            <person name="Hu H."/>
            <person name="Hughes D.S.T."/>
            <person name="Huylmans A.-K."/>
            <person name="Kemena C."/>
            <person name="Kremer L.P.M."/>
            <person name="Lee S.L."/>
            <person name="Lopez-Ezquerra A."/>
            <person name="Mallet L."/>
            <person name="Monroy-Kuhn J.M."/>
            <person name="Moser A."/>
            <person name="Murali S.C."/>
            <person name="Muzny D.M."/>
            <person name="Otani S."/>
            <person name="Piulachs M.-D."/>
            <person name="Poelchau M."/>
            <person name="Qu J."/>
            <person name="Schaub F."/>
            <person name="Wada-Katsumata A."/>
            <person name="Worley K.C."/>
            <person name="Xie Q."/>
            <person name="Ylla G."/>
            <person name="Poulsen M."/>
            <person name="Gibbs R.A."/>
            <person name="Schal C."/>
            <person name="Richards S."/>
            <person name="Belles X."/>
            <person name="Korb J."/>
            <person name="Bornberg-Bauer E."/>
        </authorList>
    </citation>
    <scope>NUCLEOTIDE SEQUENCE [LARGE SCALE GENOMIC DNA]</scope>
    <source>
        <tissue evidence="8">Whole body</tissue>
    </source>
</reference>
<evidence type="ECO:0000256" key="3">
    <source>
        <dbReference type="ARBA" id="ARBA00022989"/>
    </source>
</evidence>
<dbReference type="InterPro" id="IPR057244">
    <property type="entry name" value="GAIN_B"/>
</dbReference>
<proteinExistence type="predicted"/>
<evidence type="ECO:0000313" key="9">
    <source>
        <dbReference type="Proteomes" id="UP000235965"/>
    </source>
</evidence>
<sequence length="360" mass="39271">MVLGLDVVTSESLFGYESTNKDALAVVAAADVSGERIVLPDTSQFLQPSIHLSAPAALAVGSKPFTGAHKNSPMLLFPKYNNYLLDRDKFDVSSKVLVPLHLLGIKSLQQGELTTKHSLQGSGRAVISYAQYRTAGSLLPARYDETVSRRWGIELHVGSPIISLAILVPVSEGEVGEARKKYKLITDAGPLPAPVLLRLWLHSDLQPLSPRSNPQCVHWSTARGFGEWSRAGCQTEVADDWHVSVTKPFLVNCTCNHLSTFAILIDLVDMQYIPDPSVPEDIATYGAFCLALPMLLVALLILVLIRGVETNSNSIHKNVVACVFLAELVFFIALKARKTLVQHEVSHGFGRTCIVVKVLE</sequence>
<evidence type="ECO:0000313" key="8">
    <source>
        <dbReference type="EMBL" id="PNF37514.1"/>
    </source>
</evidence>
<keyword evidence="3 6" id="KW-1133">Transmembrane helix</keyword>
<feature type="non-terminal residue" evidence="8">
    <location>
        <position position="360"/>
    </location>
</feature>
<evidence type="ECO:0000256" key="6">
    <source>
        <dbReference type="SAM" id="Phobius"/>
    </source>
</evidence>
<keyword evidence="4 6" id="KW-0472">Membrane</keyword>
<feature type="domain" description="GAIN-B" evidence="7">
    <location>
        <begin position="48"/>
        <end position="271"/>
    </location>
</feature>
<evidence type="ECO:0000256" key="4">
    <source>
        <dbReference type="ARBA" id="ARBA00023136"/>
    </source>
</evidence>
<dbReference type="Proteomes" id="UP000235965">
    <property type="component" value="Unassembled WGS sequence"/>
</dbReference>
<gene>
    <name evidence="8" type="ORF">B7P43_G13808</name>
</gene>
<keyword evidence="9" id="KW-1185">Reference proteome</keyword>
<evidence type="ECO:0000256" key="1">
    <source>
        <dbReference type="ARBA" id="ARBA00004141"/>
    </source>
</evidence>
<evidence type="ECO:0000256" key="2">
    <source>
        <dbReference type="ARBA" id="ARBA00022692"/>
    </source>
</evidence>
<dbReference type="SMART" id="SM00303">
    <property type="entry name" value="GPS"/>
    <property type="match status" value="1"/>
</dbReference>
<comment type="subcellular location">
    <subcellularLocation>
        <location evidence="1">Membrane</location>
        <topology evidence="1">Multi-pass membrane protein</topology>
    </subcellularLocation>
</comment>
<dbReference type="PROSITE" id="PS50221">
    <property type="entry name" value="GAIN_B"/>
    <property type="match status" value="1"/>
</dbReference>
<dbReference type="AlphaFoldDB" id="A0A2J7R9M1"/>
<keyword evidence="5" id="KW-1015">Disulfide bond</keyword>
<organism evidence="8 9">
    <name type="scientific">Cryptotermes secundus</name>
    <dbReference type="NCBI Taxonomy" id="105785"/>
    <lineage>
        <taxon>Eukaryota</taxon>
        <taxon>Metazoa</taxon>
        <taxon>Ecdysozoa</taxon>
        <taxon>Arthropoda</taxon>
        <taxon>Hexapoda</taxon>
        <taxon>Insecta</taxon>
        <taxon>Pterygota</taxon>
        <taxon>Neoptera</taxon>
        <taxon>Polyneoptera</taxon>
        <taxon>Dictyoptera</taxon>
        <taxon>Blattodea</taxon>
        <taxon>Blattoidea</taxon>
        <taxon>Termitoidae</taxon>
        <taxon>Kalotermitidae</taxon>
        <taxon>Cryptotermitinae</taxon>
        <taxon>Cryptotermes</taxon>
    </lineage>
</organism>
<accession>A0A2J7R9M1</accession>
<name>A0A2J7R9M1_9NEOP</name>
<dbReference type="InParanoid" id="A0A2J7R9M1"/>
<dbReference type="OrthoDB" id="26203at2759"/>
<protein>
    <recommendedName>
        <fullName evidence="7">GAIN-B domain-containing protein</fullName>
    </recommendedName>
</protein>
<dbReference type="STRING" id="105785.A0A2J7R9M1"/>
<keyword evidence="2 6" id="KW-0812">Transmembrane</keyword>
<dbReference type="EMBL" id="NEVH01006582">
    <property type="protein sequence ID" value="PNF37514.1"/>
    <property type="molecule type" value="Genomic_DNA"/>
</dbReference>
<dbReference type="InterPro" id="IPR000832">
    <property type="entry name" value="GPCR_2_secretin-like"/>
</dbReference>
<dbReference type="Pfam" id="PF01825">
    <property type="entry name" value="GPS"/>
    <property type="match status" value="1"/>
</dbReference>
<comment type="caution">
    <text evidence="8">The sequence shown here is derived from an EMBL/GenBank/DDBJ whole genome shotgun (WGS) entry which is preliminary data.</text>
</comment>
<dbReference type="InterPro" id="IPR000203">
    <property type="entry name" value="GPS"/>
</dbReference>
<dbReference type="PANTHER" id="PTHR12011">
    <property type="entry name" value="ADHESION G-PROTEIN COUPLED RECEPTOR"/>
    <property type="match status" value="1"/>
</dbReference>
<evidence type="ECO:0000256" key="5">
    <source>
        <dbReference type="ARBA" id="ARBA00023157"/>
    </source>
</evidence>